<evidence type="ECO:0000313" key="3">
    <source>
        <dbReference type="EMBL" id="KAF4628878.1"/>
    </source>
</evidence>
<keyword evidence="4" id="KW-1185">Reference proteome</keyword>
<feature type="domain" description="Heterokaryon incompatibility" evidence="2">
    <location>
        <begin position="200"/>
        <end position="239"/>
    </location>
</feature>
<evidence type="ECO:0000313" key="4">
    <source>
        <dbReference type="Proteomes" id="UP000566819"/>
    </source>
</evidence>
<dbReference type="Pfam" id="PF06985">
    <property type="entry name" value="HET"/>
    <property type="match status" value="1"/>
</dbReference>
<dbReference type="InterPro" id="IPR010730">
    <property type="entry name" value="HET"/>
</dbReference>
<gene>
    <name evidence="3" type="ORF">G7Y89_g9277</name>
</gene>
<accession>A0A8H4RH71</accession>
<evidence type="ECO:0000259" key="2">
    <source>
        <dbReference type="Pfam" id="PF06985"/>
    </source>
</evidence>
<dbReference type="EMBL" id="JAAMPI010000750">
    <property type="protein sequence ID" value="KAF4628878.1"/>
    <property type="molecule type" value="Genomic_DNA"/>
</dbReference>
<reference evidence="3 4" key="1">
    <citation type="submission" date="2020-03" db="EMBL/GenBank/DDBJ databases">
        <title>Draft Genome Sequence of Cudoniella acicularis.</title>
        <authorList>
            <person name="Buettner E."/>
            <person name="Kellner H."/>
        </authorList>
    </citation>
    <scope>NUCLEOTIDE SEQUENCE [LARGE SCALE GENOMIC DNA]</scope>
    <source>
        <strain evidence="3 4">DSM 108380</strain>
    </source>
</reference>
<feature type="compositionally biased region" description="Polar residues" evidence="1">
    <location>
        <begin position="543"/>
        <end position="554"/>
    </location>
</feature>
<dbReference type="PANTHER" id="PTHR33112:SF16">
    <property type="entry name" value="HETEROKARYON INCOMPATIBILITY DOMAIN-CONTAINING PROTEIN"/>
    <property type="match status" value="1"/>
</dbReference>
<organism evidence="3 4">
    <name type="scientific">Cudoniella acicularis</name>
    <dbReference type="NCBI Taxonomy" id="354080"/>
    <lineage>
        <taxon>Eukaryota</taxon>
        <taxon>Fungi</taxon>
        <taxon>Dikarya</taxon>
        <taxon>Ascomycota</taxon>
        <taxon>Pezizomycotina</taxon>
        <taxon>Leotiomycetes</taxon>
        <taxon>Helotiales</taxon>
        <taxon>Tricladiaceae</taxon>
        <taxon>Cudoniella</taxon>
    </lineage>
</organism>
<name>A0A8H4RH71_9HELO</name>
<dbReference type="PANTHER" id="PTHR33112">
    <property type="entry name" value="DOMAIN PROTEIN, PUTATIVE-RELATED"/>
    <property type="match status" value="1"/>
</dbReference>
<protein>
    <recommendedName>
        <fullName evidence="2">Heterokaryon incompatibility domain-containing protein</fullName>
    </recommendedName>
</protein>
<comment type="caution">
    <text evidence="3">The sequence shown here is derived from an EMBL/GenBank/DDBJ whole genome shotgun (WGS) entry which is preliminary data.</text>
</comment>
<dbReference type="AlphaFoldDB" id="A0A8H4RH71"/>
<feature type="region of interest" description="Disordered" evidence="1">
    <location>
        <begin position="543"/>
        <end position="563"/>
    </location>
</feature>
<evidence type="ECO:0000256" key="1">
    <source>
        <dbReference type="SAM" id="MobiDB-lite"/>
    </source>
</evidence>
<sequence length="678" mass="76236">MSPDISCNICPEAKNRYGFLQRRSAAVLKCNSDAGCQLCSLLYHAFESFHESWFRECRDGIQFNRFSSINHSLRVDISLDQAPTDKREIIHAEFVYEELNLRPESSLTTTHNLKQLEGVYSPLEILPGREVPNLPERGINSCAAGFSNASSTTHAVRLTLSTITKMRNRRWDISENSSATTRKQWRTSKLCCPKSLMGKIDSLCIVQDDAIDWQIESSNMAGIYEKSYVTISANNSSALAGIVSRAQSGELGSYVADLRRNESAPGLFWFTDMVSSRDPPMKVVPSFPWASLAGTSKVKELHWQWWSPDDTVKQIFRIMEVHCPVASLNLYRIVSDAFVKLHGHVLTITLKNEQARLPFNSVVRSKTCSQRAIAFIDKYMITEITAERDFVCFFGFTWSQGSDNLLEAKQRVSALILEPVGIDVYQRKPPETRVALKDVRDMSSVIQKITVIGISGLTHCALFKTRMRIGLVKPQTWDTSTRTAALLLQLKQHEIATTGYSQAPTAAGSTWPSRSFYLATVLGIDCVEEYILKKLQKHQTRKFSSPSSVDTSGRSPAGKNFPLGKLEHPSGDHHHNYKEIYLSRELFYNSGSLTKEADIWYSLLEDFMSRATTNHADRLPALSGIAREIARLTGYRYVAGLWKEDIVAGLLWFTSATVTCDQFIPRSSSKANGRFSRV</sequence>
<dbReference type="Proteomes" id="UP000566819">
    <property type="component" value="Unassembled WGS sequence"/>
</dbReference>
<proteinExistence type="predicted"/>